<evidence type="ECO:0000313" key="2">
    <source>
        <dbReference type="EMBL" id="MRX83239.1"/>
    </source>
</evidence>
<keyword evidence="3" id="KW-1185">Reference proteome</keyword>
<gene>
    <name evidence="2" type="ORF">GJG86_12165</name>
</gene>
<dbReference type="GO" id="GO:0030313">
    <property type="term" value="C:cell envelope"/>
    <property type="evidence" value="ECO:0007669"/>
    <property type="project" value="UniProtKB-SubCell"/>
</dbReference>
<reference evidence="3" key="1">
    <citation type="submission" date="2019-08" db="EMBL/GenBank/DDBJ databases">
        <title>Arthrobacter sp. nov., isolated from plateau pika and Tibetan wild ass.</title>
        <authorList>
            <person name="Ge Y."/>
        </authorList>
    </citation>
    <scope>NUCLEOTIDE SEQUENCE [LARGE SCALE GENOMIC DNA]</scope>
    <source>
        <strain evidence="3">HF-4214</strain>
    </source>
</reference>
<dbReference type="Proteomes" id="UP000438093">
    <property type="component" value="Unassembled WGS sequence"/>
</dbReference>
<accession>A0A6N7RPM3</accession>
<evidence type="ECO:0000256" key="1">
    <source>
        <dbReference type="ARBA" id="ARBA00004196"/>
    </source>
</evidence>
<dbReference type="InterPro" id="IPR013378">
    <property type="entry name" value="InlB-like_B-rpt"/>
</dbReference>
<dbReference type="AlphaFoldDB" id="A0A6N7RPM3"/>
<dbReference type="Gene3D" id="2.60.40.4270">
    <property type="entry name" value="Listeria-Bacteroides repeat domain"/>
    <property type="match status" value="1"/>
</dbReference>
<dbReference type="NCBIfam" id="TIGR02543">
    <property type="entry name" value="List_Bact_rpt"/>
    <property type="match status" value="1"/>
</dbReference>
<evidence type="ECO:0000313" key="3">
    <source>
        <dbReference type="Proteomes" id="UP000438093"/>
    </source>
</evidence>
<feature type="non-terminal residue" evidence="2">
    <location>
        <position position="846"/>
    </location>
</feature>
<proteinExistence type="predicted"/>
<sequence>MSASEPDAKAPDVAGDAYEVGDDAGFAAAKAAIETSDAAEAIIEFTADNVNVGGFAGVAGKRVTLRSAEGQKFTLAGMGTDLVGDLTLDNVRCWGVNTKVFANGHRFETTEGFEGTGGKAVASLYGGGSRGNDVAGGTSLVLRGGSFSFVHGGGFDSDVAGSASVTIDGASAHVGSLFGGGHAFATDRGRVGGDVEVAVLRGTNGMLFGGGQNEWSADSREPAAVSGGVHVSIGYEGAPAGSVRTGTAMYTYGGSWHSTVGSVLLELLEGSTNASTSGDRNYFGCGYRDTVRGTVKVVVDGSDLNEDGHVYGGGNEDAGNMGDAYGPVRILNEGGEPHALEMSYRSASDNVDGGMNAGSNGEIPTEIGGDVLLRMEDGNIAFAILDNEDFGHCTIDGDATIEVGGGRIAQIQGNKNHGSGDAFGSRLVYDGCGSADAPQESGYLYLFRDVQLVNGANVLIDSERFSQFSKIQKPILSKPDLSINGTSVLTTRDSETSVLNVSVDDGTWHALGRVYVYEGVTSRDGHYFWDKYYAVGYNHKGDGDPSGFDAYRGERDEFVGSKEGTFVSKFYGNVVLDRCDVAFMGPVNVSGGFSGGDSLMRLPVTTDDNYTGGADSPSIPVNIDGAATGSCSVLAVDAADRLVPAAPALGDNYVTGWKADGASDEAFVLANDDDATVAGGLYLKRVEDPAATDGGYYMWQIAAKRTVTFDENGGDTKADPPVCDIPLVAGQTEYHATLPATEPTRVGYDFAGWSAEVDDPALAHEFTAASQVDRSMTVYAQWKARSDTAFRVEHYQVSVDGASARLVRAEDNVGATGAEAVARPISIPGCTYRPAFDQNGMITASS</sequence>
<comment type="subcellular location">
    <subcellularLocation>
        <location evidence="1">Cell envelope</location>
    </subcellularLocation>
</comment>
<protein>
    <recommendedName>
        <fullName evidence="4">Bacterial repeat domain-containing protein</fullName>
    </recommendedName>
</protein>
<dbReference type="Pfam" id="PF09479">
    <property type="entry name" value="Flg_new"/>
    <property type="match status" value="1"/>
</dbReference>
<name>A0A6N7RPM3_9ACTN</name>
<organism evidence="2 3">
    <name type="scientific">Eggerthella guodeyinii</name>
    <dbReference type="NCBI Taxonomy" id="2690837"/>
    <lineage>
        <taxon>Bacteria</taxon>
        <taxon>Bacillati</taxon>
        <taxon>Actinomycetota</taxon>
        <taxon>Coriobacteriia</taxon>
        <taxon>Eggerthellales</taxon>
        <taxon>Eggerthellaceae</taxon>
        <taxon>Eggerthella</taxon>
    </lineage>
</organism>
<dbReference type="InterPro" id="IPR042229">
    <property type="entry name" value="Listeria/Bacterioides_rpt_sf"/>
</dbReference>
<comment type="caution">
    <text evidence="2">The sequence shown here is derived from an EMBL/GenBank/DDBJ whole genome shotgun (WGS) entry which is preliminary data.</text>
</comment>
<evidence type="ECO:0008006" key="4">
    <source>
        <dbReference type="Google" id="ProtNLM"/>
    </source>
</evidence>
<dbReference type="RefSeq" id="WP_154334069.1">
    <property type="nucleotide sequence ID" value="NZ_VTFY01000010.1"/>
</dbReference>
<dbReference type="EMBL" id="VTFY01000010">
    <property type="protein sequence ID" value="MRX83239.1"/>
    <property type="molecule type" value="Genomic_DNA"/>
</dbReference>